<dbReference type="GO" id="GO:0030288">
    <property type="term" value="C:outer membrane-bounded periplasmic space"/>
    <property type="evidence" value="ECO:0007669"/>
    <property type="project" value="InterPro"/>
</dbReference>
<dbReference type="SUPFAM" id="SSF47752">
    <property type="entry name" value="Protein HNS-dependent expression A, HdeA"/>
    <property type="match status" value="1"/>
</dbReference>
<proteinExistence type="predicted"/>
<dbReference type="OrthoDB" id="8967249at2"/>
<evidence type="ECO:0000256" key="3">
    <source>
        <dbReference type="ARBA" id="ARBA00023186"/>
    </source>
</evidence>
<keyword evidence="3" id="KW-0143">Chaperone</keyword>
<dbReference type="InterPro" id="IPR010486">
    <property type="entry name" value="HNS-dep_expression_A/B"/>
</dbReference>
<feature type="chain" id="PRO_5014898141" evidence="4">
    <location>
        <begin position="22"/>
        <end position="111"/>
    </location>
</feature>
<dbReference type="Pfam" id="PF06411">
    <property type="entry name" value="HdeA"/>
    <property type="match status" value="1"/>
</dbReference>
<name>A0A2N5CF18_9BURK</name>
<dbReference type="EMBL" id="PJRP01000003">
    <property type="protein sequence ID" value="PLQ00814.1"/>
    <property type="molecule type" value="Genomic_DNA"/>
</dbReference>
<dbReference type="AlphaFoldDB" id="A0A2N5CF18"/>
<sequence length="111" mass="12245">MKRLILSLAIAALSAPLVASAATEDVKTVKPFKMTCEEFLSVSETYKPAVIYWIASVDKLGVRENDQIVVDTPHTVAHVVDECRKAPTRKLSDKVRTSLDNQTLKINYNGA</sequence>
<evidence type="ECO:0000313" key="5">
    <source>
        <dbReference type="EMBL" id="PLQ00814.1"/>
    </source>
</evidence>
<keyword evidence="2" id="KW-0574">Periplasm</keyword>
<dbReference type="RefSeq" id="WP_101681380.1">
    <property type="nucleotide sequence ID" value="NZ_PJRP01000003.1"/>
</dbReference>
<dbReference type="InterPro" id="IPR036831">
    <property type="entry name" value="HdeA_sf"/>
</dbReference>
<feature type="signal peptide" evidence="4">
    <location>
        <begin position="1"/>
        <end position="21"/>
    </location>
</feature>
<accession>A0A2N5CF18</accession>
<evidence type="ECO:0000256" key="2">
    <source>
        <dbReference type="ARBA" id="ARBA00022764"/>
    </source>
</evidence>
<comment type="caution">
    <text evidence="5">The sequence shown here is derived from an EMBL/GenBank/DDBJ whole genome shotgun (WGS) entry which is preliminary data.</text>
</comment>
<evidence type="ECO:0000256" key="4">
    <source>
        <dbReference type="SAM" id="SignalP"/>
    </source>
</evidence>
<keyword evidence="1 4" id="KW-0732">Signal</keyword>
<dbReference type="Gene3D" id="1.10.890.10">
    <property type="entry name" value="HNS-dependent expression A"/>
    <property type="match status" value="1"/>
</dbReference>
<dbReference type="InterPro" id="IPR038303">
    <property type="entry name" value="HdeA/HdeB_sf"/>
</dbReference>
<gene>
    <name evidence="5" type="ORF">CYJ10_10290</name>
</gene>
<dbReference type="GO" id="GO:0071468">
    <property type="term" value="P:cellular response to acidic pH"/>
    <property type="evidence" value="ECO:0007669"/>
    <property type="project" value="InterPro"/>
</dbReference>
<protein>
    <submittedName>
        <fullName evidence="5">HdeA</fullName>
    </submittedName>
</protein>
<dbReference type="Proteomes" id="UP000234341">
    <property type="component" value="Unassembled WGS sequence"/>
</dbReference>
<evidence type="ECO:0000256" key="1">
    <source>
        <dbReference type="ARBA" id="ARBA00022729"/>
    </source>
</evidence>
<evidence type="ECO:0000313" key="6">
    <source>
        <dbReference type="Proteomes" id="UP000234341"/>
    </source>
</evidence>
<organism evidence="5 6">
    <name type="scientific">Cupriavidus pauculus</name>
    <dbReference type="NCBI Taxonomy" id="82633"/>
    <lineage>
        <taxon>Bacteria</taxon>
        <taxon>Pseudomonadati</taxon>
        <taxon>Pseudomonadota</taxon>
        <taxon>Betaproteobacteria</taxon>
        <taxon>Burkholderiales</taxon>
        <taxon>Burkholderiaceae</taxon>
        <taxon>Cupriavidus</taxon>
    </lineage>
</organism>
<reference evidence="5 6" key="1">
    <citation type="submission" date="2017-12" db="EMBL/GenBank/DDBJ databases">
        <title>Genome sequence of the active heterotrophic nitrifier-denitrifier, Cupriavidus pauculus UM1.</title>
        <authorList>
            <person name="Putonti C."/>
            <person name="Castignetti D."/>
        </authorList>
    </citation>
    <scope>NUCLEOTIDE SEQUENCE [LARGE SCALE GENOMIC DNA]</scope>
    <source>
        <strain evidence="5 6">UM1</strain>
    </source>
</reference>